<keyword evidence="1 2" id="KW-0597">Phosphoprotein</keyword>
<dbReference type="SUPFAM" id="SSF52172">
    <property type="entry name" value="CheY-like"/>
    <property type="match status" value="1"/>
</dbReference>
<dbReference type="PROSITE" id="PS50110">
    <property type="entry name" value="RESPONSE_REGULATORY"/>
    <property type="match status" value="1"/>
</dbReference>
<feature type="domain" description="Response regulatory" evidence="3">
    <location>
        <begin position="5"/>
        <end position="119"/>
    </location>
</feature>
<name>A0A328AD79_9CAUL</name>
<dbReference type="InterPro" id="IPR011006">
    <property type="entry name" value="CheY-like_superfamily"/>
</dbReference>
<evidence type="ECO:0000313" key="4">
    <source>
        <dbReference type="EMBL" id="RAK52722.1"/>
    </source>
</evidence>
<dbReference type="Proteomes" id="UP000249725">
    <property type="component" value="Unassembled WGS sequence"/>
</dbReference>
<dbReference type="InterPro" id="IPR001789">
    <property type="entry name" value="Sig_transdc_resp-reg_receiver"/>
</dbReference>
<gene>
    <name evidence="4" type="ORF">DJ018_11050</name>
</gene>
<dbReference type="OrthoDB" id="9797885at2"/>
<evidence type="ECO:0000256" key="2">
    <source>
        <dbReference type="PROSITE-ProRule" id="PRU00169"/>
    </source>
</evidence>
<comment type="caution">
    <text evidence="4">The sequence shown here is derived from an EMBL/GenBank/DDBJ whole genome shotgun (WGS) entry which is preliminary data.</text>
</comment>
<evidence type="ECO:0000259" key="3">
    <source>
        <dbReference type="PROSITE" id="PS50110"/>
    </source>
</evidence>
<evidence type="ECO:0000256" key="1">
    <source>
        <dbReference type="ARBA" id="ARBA00022553"/>
    </source>
</evidence>
<dbReference type="SMART" id="SM00448">
    <property type="entry name" value="REC"/>
    <property type="match status" value="1"/>
</dbReference>
<proteinExistence type="predicted"/>
<keyword evidence="5" id="KW-1185">Reference proteome</keyword>
<dbReference type="PANTHER" id="PTHR44591">
    <property type="entry name" value="STRESS RESPONSE REGULATOR PROTEIN 1"/>
    <property type="match status" value="1"/>
</dbReference>
<dbReference type="Gene3D" id="3.40.50.2300">
    <property type="match status" value="1"/>
</dbReference>
<sequence>MKSPLIAIIDDDAAIRAGLSSLLRSAGCRVRLFPTAEAFLAEEGAVRYDCIITDVQMPGISGLDLQDQLKRSLPALPVIVLTAFPTPAIRQRALAAGAASFLSKPFEARTLLQAVDAAIGDGHLA</sequence>
<dbReference type="Pfam" id="PF00072">
    <property type="entry name" value="Response_reg"/>
    <property type="match status" value="1"/>
</dbReference>
<dbReference type="RefSeq" id="WP_111515007.1">
    <property type="nucleotide sequence ID" value="NZ_QFYR01000002.1"/>
</dbReference>
<dbReference type="AlphaFoldDB" id="A0A328AD79"/>
<dbReference type="EMBL" id="QFYR01000002">
    <property type="protein sequence ID" value="RAK52722.1"/>
    <property type="molecule type" value="Genomic_DNA"/>
</dbReference>
<evidence type="ECO:0000313" key="5">
    <source>
        <dbReference type="Proteomes" id="UP000249725"/>
    </source>
</evidence>
<dbReference type="GO" id="GO:0000160">
    <property type="term" value="P:phosphorelay signal transduction system"/>
    <property type="evidence" value="ECO:0007669"/>
    <property type="project" value="InterPro"/>
</dbReference>
<reference evidence="5" key="1">
    <citation type="submission" date="2018-05" db="EMBL/GenBank/DDBJ databases">
        <authorList>
            <person name="Li X."/>
        </authorList>
    </citation>
    <scope>NUCLEOTIDE SEQUENCE [LARGE SCALE GENOMIC DNA]</scope>
    <source>
        <strain evidence="5">YIM 73061</strain>
    </source>
</reference>
<accession>A0A328AD79</accession>
<protein>
    <submittedName>
        <fullName evidence="4">Response regulator</fullName>
    </submittedName>
</protein>
<dbReference type="PANTHER" id="PTHR44591:SF25">
    <property type="entry name" value="CHEMOTAXIS TWO-COMPONENT RESPONSE REGULATOR"/>
    <property type="match status" value="1"/>
</dbReference>
<dbReference type="InterPro" id="IPR050595">
    <property type="entry name" value="Bact_response_regulator"/>
</dbReference>
<organism evidence="4 5">
    <name type="scientific">Phenylobacterium deserti</name>
    <dbReference type="NCBI Taxonomy" id="1914756"/>
    <lineage>
        <taxon>Bacteria</taxon>
        <taxon>Pseudomonadati</taxon>
        <taxon>Pseudomonadota</taxon>
        <taxon>Alphaproteobacteria</taxon>
        <taxon>Caulobacterales</taxon>
        <taxon>Caulobacteraceae</taxon>
        <taxon>Phenylobacterium</taxon>
    </lineage>
</organism>
<feature type="modified residue" description="4-aspartylphosphate" evidence="2">
    <location>
        <position position="54"/>
    </location>
</feature>